<proteinExistence type="predicted"/>
<reference evidence="2 3" key="1">
    <citation type="journal article" date="2016" name="Nat. Commun.">
        <title>Thousands of microbial genomes shed light on interconnected biogeochemical processes in an aquifer system.</title>
        <authorList>
            <person name="Anantharaman K."/>
            <person name="Brown C.T."/>
            <person name="Hug L.A."/>
            <person name="Sharon I."/>
            <person name="Castelle C.J."/>
            <person name="Probst A.J."/>
            <person name="Thomas B.C."/>
            <person name="Singh A."/>
            <person name="Wilkins M.J."/>
            <person name="Karaoz U."/>
            <person name="Brodie E.L."/>
            <person name="Williams K.H."/>
            <person name="Hubbard S.S."/>
            <person name="Banfield J.F."/>
        </authorList>
    </citation>
    <scope>NUCLEOTIDE SEQUENCE [LARGE SCALE GENOMIC DNA]</scope>
</reference>
<gene>
    <name evidence="2" type="ORF">A3B35_00090</name>
</gene>
<feature type="region of interest" description="Disordered" evidence="1">
    <location>
        <begin position="35"/>
        <end position="62"/>
    </location>
</feature>
<evidence type="ECO:0000256" key="1">
    <source>
        <dbReference type="SAM" id="MobiDB-lite"/>
    </source>
</evidence>
<organism evidence="2 3">
    <name type="scientific">Candidatus Kaiserbacteria bacterium RIFCSPLOWO2_01_FULL_54_24</name>
    <dbReference type="NCBI Taxonomy" id="1798515"/>
    <lineage>
        <taxon>Bacteria</taxon>
        <taxon>Candidatus Kaiseribacteriota</taxon>
    </lineage>
</organism>
<sequence length="62" mass="6500">MDTSLSFEVVSLLLLIQLKASMGVCDAAVSRSATAREAALPQQRETATAARTYPSSEAGVDN</sequence>
<name>A0A1F6ETU7_9BACT</name>
<protein>
    <submittedName>
        <fullName evidence="2">Uncharacterized protein</fullName>
    </submittedName>
</protein>
<dbReference type="EMBL" id="MFMC01000028">
    <property type="protein sequence ID" value="OGG77059.1"/>
    <property type="molecule type" value="Genomic_DNA"/>
</dbReference>
<dbReference type="Proteomes" id="UP000177215">
    <property type="component" value="Unassembled WGS sequence"/>
</dbReference>
<evidence type="ECO:0000313" key="3">
    <source>
        <dbReference type="Proteomes" id="UP000177215"/>
    </source>
</evidence>
<accession>A0A1F6ETU7</accession>
<dbReference type="AlphaFoldDB" id="A0A1F6ETU7"/>
<comment type="caution">
    <text evidence="2">The sequence shown here is derived from an EMBL/GenBank/DDBJ whole genome shotgun (WGS) entry which is preliminary data.</text>
</comment>
<evidence type="ECO:0000313" key="2">
    <source>
        <dbReference type="EMBL" id="OGG77059.1"/>
    </source>
</evidence>
<dbReference type="STRING" id="1798515.A3B35_00090"/>